<sequence>MIDWKKLIQHPWLQHGGFWILSTYVLFRIFNQSPENTTSDLIYTALFQISLWVVVYFQLWLLIPRLLKPGRYLVYGLSFLLVLVLGVAINHLTFDYLADWLFPDYFFISYYRNGELLQFMLIYAVASTLFKLSKSWFDLANKEKQINRLEREKLDAELQALRAQLDPHFLFNSLNNVYSLALDADEKVPAYLLQLSDNLRYMLYECQAPHVPLTKELEYIQNYLALQRLKAGPEVQIELSVNGITEAQQVAPLLFIPFIENSFKHGLKGRARDAAIHISFVGQEQGLEFHIRNTIAPNGPDDAPVLPVVGGIGLENVRKRLELLYPGRHQLDIREDADSFEVDMTLHFTP</sequence>
<dbReference type="Gene3D" id="3.30.565.10">
    <property type="entry name" value="Histidine kinase-like ATPase, C-terminal domain"/>
    <property type="match status" value="1"/>
</dbReference>
<keyword evidence="2" id="KW-1133">Transmembrane helix</keyword>
<name>A0A2D0MYR7_FLAN2</name>
<dbReference type="Pfam" id="PF06580">
    <property type="entry name" value="His_kinase"/>
    <property type="match status" value="1"/>
</dbReference>
<feature type="transmembrane region" description="Helical" evidence="2">
    <location>
        <begin position="72"/>
        <end position="94"/>
    </location>
</feature>
<dbReference type="Proteomes" id="UP000223913">
    <property type="component" value="Unassembled WGS sequence"/>
</dbReference>
<keyword evidence="2" id="KW-0812">Transmembrane</keyword>
<evidence type="ECO:0000313" key="5">
    <source>
        <dbReference type="Proteomes" id="UP000223913"/>
    </source>
</evidence>
<dbReference type="AlphaFoldDB" id="A0A2D0MYR7"/>
<dbReference type="OrthoDB" id="9792992at2"/>
<keyword evidence="1" id="KW-0175">Coiled coil</keyword>
<dbReference type="GO" id="GO:0000155">
    <property type="term" value="F:phosphorelay sensor kinase activity"/>
    <property type="evidence" value="ECO:0007669"/>
    <property type="project" value="InterPro"/>
</dbReference>
<feature type="transmembrane region" description="Helical" evidence="2">
    <location>
        <begin position="12"/>
        <end position="30"/>
    </location>
</feature>
<dbReference type="PANTHER" id="PTHR34220">
    <property type="entry name" value="SENSOR HISTIDINE KINASE YPDA"/>
    <property type="match status" value="1"/>
</dbReference>
<protein>
    <recommendedName>
        <fullName evidence="3">Signal transduction histidine kinase internal region domain-containing protein</fullName>
    </recommendedName>
</protein>
<dbReference type="PANTHER" id="PTHR34220:SF7">
    <property type="entry name" value="SENSOR HISTIDINE KINASE YPDA"/>
    <property type="match status" value="1"/>
</dbReference>
<comment type="caution">
    <text evidence="4">The sequence shown here is derived from an EMBL/GenBank/DDBJ whole genome shotgun (WGS) entry which is preliminary data.</text>
</comment>
<accession>A0A2D0MYR7</accession>
<dbReference type="EMBL" id="PDUD01000057">
    <property type="protein sequence ID" value="PHN01320.1"/>
    <property type="molecule type" value="Genomic_DNA"/>
</dbReference>
<evidence type="ECO:0000256" key="1">
    <source>
        <dbReference type="SAM" id="Coils"/>
    </source>
</evidence>
<dbReference type="InterPro" id="IPR036890">
    <property type="entry name" value="HATPase_C_sf"/>
</dbReference>
<dbReference type="InterPro" id="IPR010559">
    <property type="entry name" value="Sig_transdc_His_kin_internal"/>
</dbReference>
<reference evidence="4 5" key="1">
    <citation type="submission" date="2017-10" db="EMBL/GenBank/DDBJ databases">
        <title>The draft genome sequence of Lewinella nigricans NBRC 102662.</title>
        <authorList>
            <person name="Wang K."/>
        </authorList>
    </citation>
    <scope>NUCLEOTIDE SEQUENCE [LARGE SCALE GENOMIC DNA]</scope>
    <source>
        <strain evidence="4 5">NBRC 102662</strain>
    </source>
</reference>
<evidence type="ECO:0000256" key="2">
    <source>
        <dbReference type="SAM" id="Phobius"/>
    </source>
</evidence>
<organism evidence="4 5">
    <name type="scientific">Flavilitoribacter nigricans (strain ATCC 23147 / DSM 23189 / NBRC 102662 / NCIMB 1420 / SS-2)</name>
    <name type="common">Lewinella nigricans</name>
    <dbReference type="NCBI Taxonomy" id="1122177"/>
    <lineage>
        <taxon>Bacteria</taxon>
        <taxon>Pseudomonadati</taxon>
        <taxon>Bacteroidota</taxon>
        <taxon>Saprospiria</taxon>
        <taxon>Saprospirales</taxon>
        <taxon>Lewinellaceae</taxon>
        <taxon>Flavilitoribacter</taxon>
    </lineage>
</organism>
<dbReference type="GO" id="GO:0016020">
    <property type="term" value="C:membrane"/>
    <property type="evidence" value="ECO:0007669"/>
    <property type="project" value="InterPro"/>
</dbReference>
<evidence type="ECO:0000313" key="4">
    <source>
        <dbReference type="EMBL" id="PHN01320.1"/>
    </source>
</evidence>
<dbReference type="InterPro" id="IPR050640">
    <property type="entry name" value="Bact_2-comp_sensor_kinase"/>
</dbReference>
<keyword evidence="2" id="KW-0472">Membrane</keyword>
<feature type="domain" description="Signal transduction histidine kinase internal region" evidence="3">
    <location>
        <begin position="156"/>
        <end position="232"/>
    </location>
</feature>
<feature type="coiled-coil region" evidence="1">
    <location>
        <begin position="139"/>
        <end position="166"/>
    </location>
</feature>
<feature type="transmembrane region" description="Helical" evidence="2">
    <location>
        <begin position="114"/>
        <end position="132"/>
    </location>
</feature>
<proteinExistence type="predicted"/>
<feature type="transmembrane region" description="Helical" evidence="2">
    <location>
        <begin position="42"/>
        <end position="63"/>
    </location>
</feature>
<dbReference type="RefSeq" id="WP_099155293.1">
    <property type="nucleotide sequence ID" value="NZ_PDUD01000057.1"/>
</dbReference>
<evidence type="ECO:0000259" key="3">
    <source>
        <dbReference type="Pfam" id="PF06580"/>
    </source>
</evidence>
<gene>
    <name evidence="4" type="ORF">CRP01_37815</name>
</gene>
<keyword evidence="5" id="KW-1185">Reference proteome</keyword>